<dbReference type="PROSITE" id="PS00136">
    <property type="entry name" value="SUBTILASE_ASP"/>
    <property type="match status" value="1"/>
</dbReference>
<dbReference type="PANTHER" id="PTHR43806:SF11">
    <property type="entry name" value="CEREVISIN-RELATED"/>
    <property type="match status" value="1"/>
</dbReference>
<dbReference type="GO" id="GO:0004252">
    <property type="term" value="F:serine-type endopeptidase activity"/>
    <property type="evidence" value="ECO:0007669"/>
    <property type="project" value="UniProtKB-UniRule"/>
</dbReference>
<feature type="chain" id="PRO_5042876895" description="Peptidase S8/S53 domain-containing protein" evidence="7">
    <location>
        <begin position="24"/>
        <end position="613"/>
    </location>
</feature>
<keyword evidence="4 5" id="KW-0720">Serine protease</keyword>
<evidence type="ECO:0000256" key="4">
    <source>
        <dbReference type="ARBA" id="ARBA00022825"/>
    </source>
</evidence>
<evidence type="ECO:0000259" key="8">
    <source>
        <dbReference type="Pfam" id="PF00082"/>
    </source>
</evidence>
<dbReference type="Pfam" id="PF00082">
    <property type="entry name" value="Peptidase_S8"/>
    <property type="match status" value="1"/>
</dbReference>
<dbReference type="Gene3D" id="3.40.50.200">
    <property type="entry name" value="Peptidase S8/S53 domain"/>
    <property type="match status" value="1"/>
</dbReference>
<keyword evidence="10" id="KW-1185">Reference proteome</keyword>
<sequence length="613" mass="68378">MTITTGFIFLVYLFYFIINNAHARPWEPAPTYESKLGTLDQYVEIYYAILKKGFRRNKQYKKLLLEWAEHHALEPKKHNIYPAEHESFGLLAVSISVGPDQPAINLREKLPTEIKTGLASYLRIFGDAVQPEGEHFHENPPPWLRSRPATPQSPYLRPKAGLLDVETERRALNPEAVKRNGRLVSRSQVESRIVGEKFTDVQVISQPPGATLDDLQKNSWNFKSPGDGQIVYVMDTGCDLDHPEVKDVRFREDWIFAGAAFPADEKIDSYSVFNHKHGTAVTGRVAGRHTGVAHYAEIVVVKILDGKGASLYDGIIDAWLKVYDDIRKNHPRNCIVNYSSGWLNPPPIQYGNARVLEEFGRIFNELALEILSSIINLENAIIVAPPGNDKPGAQVKAFPAAFGMSTELQDRLVVVGGYNPQSGLLSHNWADYIKIAAPAVGVNIATFYIDGELAVPLPPGYTPQPTKLQKRLQLGPTDGTSYAAPTVAGVIATLLGAGVPLDEVVPYLYSQAYPRARGGPNVVYNGIRIHQWPQSQWPFWYAQSLVTLTEPVATVVRHSIPIKTKYKTFVEEDLRVGTRTISIQGLARKTLYTTYAFWKRGTRPTPSTTTKAR</sequence>
<dbReference type="EMBL" id="JAVHJM010000001">
    <property type="protein sequence ID" value="KAK6521894.1"/>
    <property type="molecule type" value="Genomic_DNA"/>
</dbReference>
<evidence type="ECO:0000313" key="9">
    <source>
        <dbReference type="EMBL" id="KAK6521894.1"/>
    </source>
</evidence>
<dbReference type="PROSITE" id="PS51892">
    <property type="entry name" value="SUBTILASE"/>
    <property type="match status" value="1"/>
</dbReference>
<gene>
    <name evidence="9" type="ORF">TWF506_002097</name>
</gene>
<evidence type="ECO:0000256" key="3">
    <source>
        <dbReference type="ARBA" id="ARBA00022801"/>
    </source>
</evidence>
<dbReference type="PANTHER" id="PTHR43806">
    <property type="entry name" value="PEPTIDASE S8"/>
    <property type="match status" value="1"/>
</dbReference>
<feature type="active site" description="Charge relay system" evidence="5">
    <location>
        <position position="277"/>
    </location>
</feature>
<protein>
    <recommendedName>
        <fullName evidence="8">Peptidase S8/S53 domain-containing protein</fullName>
    </recommendedName>
</protein>
<reference evidence="9 10" key="1">
    <citation type="submission" date="2019-10" db="EMBL/GenBank/DDBJ databases">
        <authorList>
            <person name="Palmer J.M."/>
        </authorList>
    </citation>
    <scope>NUCLEOTIDE SEQUENCE [LARGE SCALE GENOMIC DNA]</scope>
    <source>
        <strain evidence="9 10">TWF506</strain>
    </source>
</reference>
<dbReference type="GO" id="GO:0006508">
    <property type="term" value="P:proteolysis"/>
    <property type="evidence" value="ECO:0007669"/>
    <property type="project" value="UniProtKB-KW"/>
</dbReference>
<evidence type="ECO:0000313" key="10">
    <source>
        <dbReference type="Proteomes" id="UP001307849"/>
    </source>
</evidence>
<evidence type="ECO:0000256" key="1">
    <source>
        <dbReference type="ARBA" id="ARBA00011073"/>
    </source>
</evidence>
<feature type="active site" description="Charge relay system" evidence="5">
    <location>
        <position position="235"/>
    </location>
</feature>
<keyword evidence="3 5" id="KW-0378">Hydrolase</keyword>
<evidence type="ECO:0000256" key="2">
    <source>
        <dbReference type="ARBA" id="ARBA00022670"/>
    </source>
</evidence>
<evidence type="ECO:0000256" key="5">
    <source>
        <dbReference type="PROSITE-ProRule" id="PRU01240"/>
    </source>
</evidence>
<evidence type="ECO:0000256" key="6">
    <source>
        <dbReference type="RuleBase" id="RU003355"/>
    </source>
</evidence>
<dbReference type="InterPro" id="IPR023827">
    <property type="entry name" value="Peptidase_S8_Asp-AS"/>
</dbReference>
<dbReference type="InterPro" id="IPR022398">
    <property type="entry name" value="Peptidase_S8_His-AS"/>
</dbReference>
<comment type="similarity">
    <text evidence="1 5 6">Belongs to the peptidase S8 family.</text>
</comment>
<dbReference type="InterPro" id="IPR036852">
    <property type="entry name" value="Peptidase_S8/S53_dom_sf"/>
</dbReference>
<dbReference type="InterPro" id="IPR050131">
    <property type="entry name" value="Peptidase_S8_subtilisin-like"/>
</dbReference>
<accession>A0AAN8RYL6</accession>
<dbReference type="CDD" id="cd00306">
    <property type="entry name" value="Peptidases_S8_S53"/>
    <property type="match status" value="1"/>
</dbReference>
<dbReference type="PROSITE" id="PS00138">
    <property type="entry name" value="SUBTILASE_SER"/>
    <property type="match status" value="1"/>
</dbReference>
<dbReference type="InterPro" id="IPR023828">
    <property type="entry name" value="Peptidase_S8_Ser-AS"/>
</dbReference>
<dbReference type="Proteomes" id="UP001307849">
    <property type="component" value="Unassembled WGS sequence"/>
</dbReference>
<dbReference type="InterPro" id="IPR015500">
    <property type="entry name" value="Peptidase_S8_subtilisin-rel"/>
</dbReference>
<dbReference type="AlphaFoldDB" id="A0AAN8RYL6"/>
<organism evidence="9 10">
    <name type="scientific">Arthrobotrys conoides</name>
    <dbReference type="NCBI Taxonomy" id="74498"/>
    <lineage>
        <taxon>Eukaryota</taxon>
        <taxon>Fungi</taxon>
        <taxon>Dikarya</taxon>
        <taxon>Ascomycota</taxon>
        <taxon>Pezizomycotina</taxon>
        <taxon>Orbiliomycetes</taxon>
        <taxon>Orbiliales</taxon>
        <taxon>Orbiliaceae</taxon>
        <taxon>Arthrobotrys</taxon>
    </lineage>
</organism>
<dbReference type="InterPro" id="IPR000209">
    <property type="entry name" value="Peptidase_S8/S53_dom"/>
</dbReference>
<keyword evidence="2 5" id="KW-0645">Protease</keyword>
<dbReference type="PROSITE" id="PS00137">
    <property type="entry name" value="SUBTILASE_HIS"/>
    <property type="match status" value="1"/>
</dbReference>
<feature type="active site" description="Charge relay system" evidence="5">
    <location>
        <position position="481"/>
    </location>
</feature>
<comment type="caution">
    <text evidence="9">The sequence shown here is derived from an EMBL/GenBank/DDBJ whole genome shotgun (WGS) entry which is preliminary data.</text>
</comment>
<evidence type="ECO:0000256" key="7">
    <source>
        <dbReference type="SAM" id="SignalP"/>
    </source>
</evidence>
<keyword evidence="7" id="KW-0732">Signal</keyword>
<dbReference type="SUPFAM" id="SSF52743">
    <property type="entry name" value="Subtilisin-like"/>
    <property type="match status" value="1"/>
</dbReference>
<proteinExistence type="inferred from homology"/>
<name>A0AAN8RYL6_9PEZI</name>
<feature type="signal peptide" evidence="7">
    <location>
        <begin position="1"/>
        <end position="23"/>
    </location>
</feature>
<dbReference type="PRINTS" id="PR00723">
    <property type="entry name" value="SUBTILISIN"/>
</dbReference>
<feature type="domain" description="Peptidase S8/S53" evidence="8">
    <location>
        <begin position="226"/>
        <end position="495"/>
    </location>
</feature>